<name>A0A8S1LN33_PARPR</name>
<accession>A0A8S1LN33</accession>
<organism evidence="1 2">
    <name type="scientific">Paramecium primaurelia</name>
    <dbReference type="NCBI Taxonomy" id="5886"/>
    <lineage>
        <taxon>Eukaryota</taxon>
        <taxon>Sar</taxon>
        <taxon>Alveolata</taxon>
        <taxon>Ciliophora</taxon>
        <taxon>Intramacronucleata</taxon>
        <taxon>Oligohymenophorea</taxon>
        <taxon>Peniculida</taxon>
        <taxon>Parameciidae</taxon>
        <taxon>Paramecium</taxon>
    </lineage>
</organism>
<proteinExistence type="predicted"/>
<dbReference type="AlphaFoldDB" id="A0A8S1LN33"/>
<comment type="caution">
    <text evidence="1">The sequence shown here is derived from an EMBL/GenBank/DDBJ whole genome shotgun (WGS) entry which is preliminary data.</text>
</comment>
<evidence type="ECO:0000313" key="2">
    <source>
        <dbReference type="Proteomes" id="UP000688137"/>
    </source>
</evidence>
<protein>
    <submittedName>
        <fullName evidence="1">Uncharacterized protein</fullName>
    </submittedName>
</protein>
<dbReference type="Proteomes" id="UP000688137">
    <property type="component" value="Unassembled WGS sequence"/>
</dbReference>
<keyword evidence="2" id="KW-1185">Reference proteome</keyword>
<sequence length="93" mass="11427">MNSILKFRYLIKLDFTLKNLKNFIRLTRFMIYQNFQITYIQQNQDQLLLSEFIENKDFEFEKLTSKLFQEKSVCFKLSFSQFLILNLKLVQRP</sequence>
<gene>
    <name evidence="1" type="ORF">PPRIM_AZ9-3.1.T0440136</name>
</gene>
<dbReference type="EMBL" id="CAJJDM010000044">
    <property type="protein sequence ID" value="CAD8069658.1"/>
    <property type="molecule type" value="Genomic_DNA"/>
</dbReference>
<evidence type="ECO:0000313" key="1">
    <source>
        <dbReference type="EMBL" id="CAD8069658.1"/>
    </source>
</evidence>
<reference evidence="1" key="1">
    <citation type="submission" date="2021-01" db="EMBL/GenBank/DDBJ databases">
        <authorList>
            <consortium name="Genoscope - CEA"/>
            <person name="William W."/>
        </authorList>
    </citation>
    <scope>NUCLEOTIDE SEQUENCE</scope>
</reference>